<keyword evidence="4" id="KW-1185">Reference proteome</keyword>
<evidence type="ECO:0000256" key="1">
    <source>
        <dbReference type="ARBA" id="ARBA00023002"/>
    </source>
</evidence>
<reference evidence="4" key="1">
    <citation type="journal article" date="2019" name="Int. J. Syst. Evol. Microbiol.">
        <title>The Global Catalogue of Microorganisms (GCM) 10K type strain sequencing project: providing services to taxonomists for standard genome sequencing and annotation.</title>
        <authorList>
            <consortium name="The Broad Institute Genomics Platform"/>
            <consortium name="The Broad Institute Genome Sequencing Center for Infectious Disease"/>
            <person name="Wu L."/>
            <person name="Ma J."/>
        </authorList>
    </citation>
    <scope>NUCLEOTIDE SEQUENCE [LARGE SCALE GENOMIC DNA]</scope>
    <source>
        <strain evidence="4">CCM 7480</strain>
    </source>
</reference>
<dbReference type="Proteomes" id="UP001595665">
    <property type="component" value="Unassembled WGS sequence"/>
</dbReference>
<sequence>MSHPRILVLYAHPAPHRSRINRRLADAARSLDGVLLHDLYETYPDFFIDVAREQALAAQAELLVFLHPLRWYSMPALLKEWVDSVLAPGWAYGPDATALKGKGYLLAATTGSPLASYREGEPNGRPFADFLPPFEQTAARCGMQWMAPHILHGANSASDAQVEAHVAAFRARLAQFLQSPANETTRHGS</sequence>
<accession>A0ABV7PFH9</accession>
<dbReference type="PANTHER" id="PTHR47307">
    <property type="entry name" value="GLUTATHIONE-REGULATED POTASSIUM-EFFLUX SYSTEM ANCILLARY PROTEIN KEFG"/>
    <property type="match status" value="1"/>
</dbReference>
<dbReference type="RefSeq" id="WP_379734316.1">
    <property type="nucleotide sequence ID" value="NZ_JBHRVV010000001.1"/>
</dbReference>
<dbReference type="Pfam" id="PF02525">
    <property type="entry name" value="Flavodoxin_2"/>
    <property type="match status" value="1"/>
</dbReference>
<dbReference type="SUPFAM" id="SSF52218">
    <property type="entry name" value="Flavoproteins"/>
    <property type="match status" value="1"/>
</dbReference>
<proteinExistence type="predicted"/>
<evidence type="ECO:0000313" key="3">
    <source>
        <dbReference type="EMBL" id="MFC3457931.1"/>
    </source>
</evidence>
<comment type="caution">
    <text evidence="3">The sequence shown here is derived from an EMBL/GenBank/DDBJ whole genome shotgun (WGS) entry which is preliminary data.</text>
</comment>
<dbReference type="EMBL" id="JBHRVV010000001">
    <property type="protein sequence ID" value="MFC3457931.1"/>
    <property type="molecule type" value="Genomic_DNA"/>
</dbReference>
<dbReference type="PANTHER" id="PTHR47307:SF2">
    <property type="entry name" value="GLUTATHIONE-REGULATED POTASSIUM-EFFLUX SYSTEM ANCILLARY PROTEIN KEFF"/>
    <property type="match status" value="1"/>
</dbReference>
<evidence type="ECO:0000259" key="2">
    <source>
        <dbReference type="Pfam" id="PF02525"/>
    </source>
</evidence>
<organism evidence="3 4">
    <name type="scientific">Massilia haematophila</name>
    <dbReference type="NCBI Taxonomy" id="457923"/>
    <lineage>
        <taxon>Bacteria</taxon>
        <taxon>Pseudomonadati</taxon>
        <taxon>Pseudomonadota</taxon>
        <taxon>Betaproteobacteria</taxon>
        <taxon>Burkholderiales</taxon>
        <taxon>Oxalobacteraceae</taxon>
        <taxon>Telluria group</taxon>
        <taxon>Massilia</taxon>
    </lineage>
</organism>
<feature type="domain" description="Flavodoxin-like fold" evidence="2">
    <location>
        <begin position="5"/>
        <end position="173"/>
    </location>
</feature>
<gene>
    <name evidence="3" type="ORF">ACFOPH_06680</name>
</gene>
<dbReference type="Gene3D" id="3.40.50.360">
    <property type="match status" value="1"/>
</dbReference>
<protein>
    <submittedName>
        <fullName evidence="3">NAD(P)H-dependent oxidoreductase</fullName>
    </submittedName>
</protein>
<dbReference type="InterPro" id="IPR029039">
    <property type="entry name" value="Flavoprotein-like_sf"/>
</dbReference>
<evidence type="ECO:0000313" key="4">
    <source>
        <dbReference type="Proteomes" id="UP001595665"/>
    </source>
</evidence>
<name>A0ABV7PFH9_9BURK</name>
<dbReference type="InterPro" id="IPR003680">
    <property type="entry name" value="Flavodoxin_fold"/>
</dbReference>
<keyword evidence="1" id="KW-0560">Oxidoreductase</keyword>
<dbReference type="InterPro" id="IPR046980">
    <property type="entry name" value="KefG/KefF"/>
</dbReference>